<evidence type="ECO:0000313" key="2">
    <source>
        <dbReference type="WBParaSite" id="PS1159_v2.g23271.t1"/>
    </source>
</evidence>
<proteinExistence type="predicted"/>
<organism evidence="1 2">
    <name type="scientific">Panagrolaimus sp. PS1159</name>
    <dbReference type="NCBI Taxonomy" id="55785"/>
    <lineage>
        <taxon>Eukaryota</taxon>
        <taxon>Metazoa</taxon>
        <taxon>Ecdysozoa</taxon>
        <taxon>Nematoda</taxon>
        <taxon>Chromadorea</taxon>
        <taxon>Rhabditida</taxon>
        <taxon>Tylenchina</taxon>
        <taxon>Panagrolaimomorpha</taxon>
        <taxon>Panagrolaimoidea</taxon>
        <taxon>Panagrolaimidae</taxon>
        <taxon>Panagrolaimus</taxon>
    </lineage>
</organism>
<protein>
    <submittedName>
        <fullName evidence="2">Uncharacterized protein</fullName>
    </submittedName>
</protein>
<dbReference type="Proteomes" id="UP000887580">
    <property type="component" value="Unplaced"/>
</dbReference>
<accession>A0AC35G2C4</accession>
<name>A0AC35G2C4_9BILA</name>
<sequence length="404" mass="45115">MNQTKKIERANSISGTAPSASPSTISSSKSPRLQAIDQRRIARLSFEKDDEDSILSRRKVSLMPLVTEEDLKKNTDLGRKDPEGIAQVFGDDVASRFRYPSTPSSAISPPPYDTKDKMVLRKISPLITPPLPHETRDLHVPRGVPTVKVRKRRSLTIVDGSLNEATTSSTTTTFEDISVALSPVFSHNLLTNYGNTNCFFGTSLDVPGAWQKIGKYNFAIKDYEQFATDIAAKNPIICGDSSLITNLIAQHQSTSLNNTKSSSNNSENIDGVKQQQQPPESNNKHQPVIFNTTNLTSNIKEKLKLIAKEMKINVTKEDEYSLIGIRARSDFTTALFIVHQSKESKDEELSCILPHVQMIGTLMSIVANIEEQKRLARQSQVFLSMTQNVFSSLRKYTLFYIYNL</sequence>
<reference evidence="2" key="1">
    <citation type="submission" date="2022-11" db="UniProtKB">
        <authorList>
            <consortium name="WormBaseParasite"/>
        </authorList>
    </citation>
    <scope>IDENTIFICATION</scope>
</reference>
<evidence type="ECO:0000313" key="1">
    <source>
        <dbReference type="Proteomes" id="UP000887580"/>
    </source>
</evidence>
<dbReference type="WBParaSite" id="PS1159_v2.g23271.t1">
    <property type="protein sequence ID" value="PS1159_v2.g23271.t1"/>
    <property type="gene ID" value="PS1159_v2.g23271"/>
</dbReference>